<name>A0A0W7Z4L9_9BURK</name>
<dbReference type="InterPro" id="IPR018189">
    <property type="entry name" value="Phosphoglucose_isomerase_CS"/>
</dbReference>
<keyword evidence="3 7" id="KW-0312">Gluconeogenesis</keyword>
<keyword evidence="5 7" id="KW-0413">Isomerase</keyword>
<dbReference type="GO" id="GO:0006096">
    <property type="term" value="P:glycolytic process"/>
    <property type="evidence" value="ECO:0007669"/>
    <property type="project" value="UniProtKB-UniRule"/>
</dbReference>
<dbReference type="Gene3D" id="1.10.1390.10">
    <property type="match status" value="1"/>
</dbReference>
<comment type="function">
    <text evidence="7">Catalyzes the reversible isomerization of glucose-6-phosphate to fructose-6-phosphate.</text>
</comment>
<feature type="active site" evidence="7">
    <location>
        <position position="499"/>
    </location>
</feature>
<evidence type="ECO:0000256" key="2">
    <source>
        <dbReference type="ARBA" id="ARBA00006604"/>
    </source>
</evidence>
<feature type="active site" description="Proton donor" evidence="7">
    <location>
        <position position="359"/>
    </location>
</feature>
<reference evidence="9 10" key="1">
    <citation type="submission" date="2015-12" db="EMBL/GenBank/DDBJ databases">
        <title>Complete genome sequence of a multi-drug resistant strain Acidovorax sp. 12322-1.</title>
        <authorList>
            <person name="Ming D."/>
            <person name="Wang M."/>
            <person name="Hu S."/>
            <person name="Zhou Y."/>
            <person name="Jiang T."/>
        </authorList>
    </citation>
    <scope>NUCLEOTIDE SEQUENCE [LARGE SCALE GENOMIC DNA]</scope>
    <source>
        <strain evidence="9 10">12322-1</strain>
    </source>
</reference>
<comment type="subcellular location">
    <subcellularLocation>
        <location evidence="7">Cytoplasm</location>
    </subcellularLocation>
</comment>
<dbReference type="UniPathway" id="UPA00138"/>
<evidence type="ECO:0000313" key="10">
    <source>
        <dbReference type="Proteomes" id="UP000053300"/>
    </source>
</evidence>
<keyword evidence="10" id="KW-1185">Reference proteome</keyword>
<dbReference type="CDD" id="cd05016">
    <property type="entry name" value="SIS_PGI_2"/>
    <property type="match status" value="1"/>
</dbReference>
<dbReference type="PANTHER" id="PTHR11469:SF1">
    <property type="entry name" value="GLUCOSE-6-PHOSPHATE ISOMERASE"/>
    <property type="match status" value="1"/>
</dbReference>
<organism evidence="9 10">
    <name type="scientific">Comamonas kerstersii</name>
    <dbReference type="NCBI Taxonomy" id="225992"/>
    <lineage>
        <taxon>Bacteria</taxon>
        <taxon>Pseudomonadati</taxon>
        <taxon>Pseudomonadota</taxon>
        <taxon>Betaproteobacteria</taxon>
        <taxon>Burkholderiales</taxon>
        <taxon>Comamonadaceae</taxon>
        <taxon>Comamonas</taxon>
    </lineage>
</organism>
<dbReference type="InterPro" id="IPR001672">
    <property type="entry name" value="G6P_Isomerase"/>
</dbReference>
<comment type="catalytic activity">
    <reaction evidence="6 7 8">
        <text>alpha-D-glucose 6-phosphate = beta-D-fructose 6-phosphate</text>
        <dbReference type="Rhea" id="RHEA:11816"/>
        <dbReference type="ChEBI" id="CHEBI:57634"/>
        <dbReference type="ChEBI" id="CHEBI:58225"/>
        <dbReference type="EC" id="5.3.1.9"/>
    </reaction>
</comment>
<comment type="pathway">
    <text evidence="1 7 8">Carbohydrate degradation; glycolysis; D-glyceraldehyde 3-phosphate and glycerone phosphate from D-glucose: step 2/4.</text>
</comment>
<evidence type="ECO:0000313" key="9">
    <source>
        <dbReference type="EMBL" id="KUF42298.1"/>
    </source>
</evidence>
<comment type="caution">
    <text evidence="9">The sequence shown here is derived from an EMBL/GenBank/DDBJ whole genome shotgun (WGS) entry which is preliminary data.</text>
</comment>
<accession>A0A1V3TMA9</accession>
<sequence length="536" mass="58960">MVCHTKPEWAQLKAHFHSMEGGLDLQAAFRQDPQRLAHLSQQAPHVFADLSKNWMLPQTEVLLSALAQACEVHALRDAMLAGQTINNTESRAVMHWLLRTPRDGGLLRTHPVVQQWTPQMQQALQSVHDTLDAMLTLAEQVRANPQITDVVNIGIGGSHLGPEVVVQALEDWVDGDKHFHFVSNVDGHELGHVLRKVRPENTLFLIASKSFTTAETMLNARSAREWFLAHGGSPHPQDACSIDQHFVALTTNTEAAAEFGISRTLGFWDWVGGRFSLWSAIGLPIAIAIGAEQFRQMLQGAHAMDAHFFSAPDAQNLPMRLGLLDVWNRNFCGFGSRCIAPYSHGLRRLTAYLQQLEMESNGKGVTRDGHKLPVATAPIVWGEPGTNGQHAFFQMLHQGPDVIPVEFIALRDGGKYLGAHHQSLVINAIAQAQALMEGRSGDGAERDCPGNRPSTFLLLQALDPASLGALIALYEHRIFVSGAVWGINSFDQWGVELGKKLAQQLRARQQSQDWTGVDPSTVALMQRLAESPVNGN</sequence>
<accession>A0A0W7Z4L9</accession>
<dbReference type="InterPro" id="IPR023096">
    <property type="entry name" value="G6P_Isomerase_C"/>
</dbReference>
<dbReference type="GO" id="GO:0048029">
    <property type="term" value="F:monosaccharide binding"/>
    <property type="evidence" value="ECO:0007669"/>
    <property type="project" value="TreeGrafter"/>
</dbReference>
<dbReference type="HAMAP" id="MF_00473">
    <property type="entry name" value="G6P_isomerase"/>
    <property type="match status" value="1"/>
</dbReference>
<protein>
    <recommendedName>
        <fullName evidence="7">Glucose-6-phosphate isomerase</fullName>
        <shortName evidence="7">GPI</shortName>
        <ecNumber evidence="7">5.3.1.9</ecNumber>
    </recommendedName>
    <alternativeName>
        <fullName evidence="7">Phosphoglucose isomerase</fullName>
        <shortName evidence="7">PGI</shortName>
    </alternativeName>
    <alternativeName>
        <fullName evidence="7">Phosphohexose isomerase</fullName>
        <shortName evidence="7">PHI</shortName>
    </alternativeName>
</protein>
<dbReference type="SUPFAM" id="SSF53697">
    <property type="entry name" value="SIS domain"/>
    <property type="match status" value="1"/>
</dbReference>
<dbReference type="GO" id="GO:0004347">
    <property type="term" value="F:glucose-6-phosphate isomerase activity"/>
    <property type="evidence" value="ECO:0007669"/>
    <property type="project" value="UniProtKB-UniRule"/>
</dbReference>
<dbReference type="EC" id="5.3.1.9" evidence="7"/>
<dbReference type="STRING" id="225992.B5M06_03825"/>
<dbReference type="PANTHER" id="PTHR11469">
    <property type="entry name" value="GLUCOSE-6-PHOSPHATE ISOMERASE"/>
    <property type="match status" value="1"/>
</dbReference>
<evidence type="ECO:0000256" key="4">
    <source>
        <dbReference type="ARBA" id="ARBA00023152"/>
    </source>
</evidence>
<dbReference type="EMBL" id="LPXH01000015">
    <property type="protein sequence ID" value="KUF42298.1"/>
    <property type="molecule type" value="Genomic_DNA"/>
</dbReference>
<evidence type="ECO:0000256" key="1">
    <source>
        <dbReference type="ARBA" id="ARBA00004926"/>
    </source>
</evidence>
<dbReference type="Gene3D" id="3.40.50.10490">
    <property type="entry name" value="Glucose-6-phosphate isomerase like protein, domain 1"/>
    <property type="match status" value="2"/>
</dbReference>
<proteinExistence type="inferred from homology"/>
<dbReference type="AlphaFoldDB" id="A0A0W7Z4L9"/>
<comment type="similarity">
    <text evidence="2 7 8">Belongs to the GPI family.</text>
</comment>
<evidence type="ECO:0000256" key="8">
    <source>
        <dbReference type="RuleBase" id="RU000612"/>
    </source>
</evidence>
<dbReference type="InterPro" id="IPR046348">
    <property type="entry name" value="SIS_dom_sf"/>
</dbReference>
<feature type="active site" evidence="7">
    <location>
        <position position="390"/>
    </location>
</feature>
<comment type="pathway">
    <text evidence="7">Carbohydrate biosynthesis; gluconeogenesis.</text>
</comment>
<evidence type="ECO:0000256" key="3">
    <source>
        <dbReference type="ARBA" id="ARBA00022432"/>
    </source>
</evidence>
<dbReference type="Pfam" id="PF00342">
    <property type="entry name" value="PGI"/>
    <property type="match status" value="1"/>
</dbReference>
<dbReference type="GO" id="GO:0097367">
    <property type="term" value="F:carbohydrate derivative binding"/>
    <property type="evidence" value="ECO:0007669"/>
    <property type="project" value="InterPro"/>
</dbReference>
<dbReference type="NCBIfam" id="NF001211">
    <property type="entry name" value="PRK00179.1"/>
    <property type="match status" value="1"/>
</dbReference>
<gene>
    <name evidence="7" type="primary">pgi</name>
    <name evidence="9" type="ORF">AS359_02220</name>
</gene>
<dbReference type="InterPro" id="IPR035482">
    <property type="entry name" value="SIS_PGI_2"/>
</dbReference>
<dbReference type="GO" id="GO:0005829">
    <property type="term" value="C:cytosol"/>
    <property type="evidence" value="ECO:0007669"/>
    <property type="project" value="TreeGrafter"/>
</dbReference>
<evidence type="ECO:0000256" key="6">
    <source>
        <dbReference type="ARBA" id="ARBA00029321"/>
    </source>
</evidence>
<dbReference type="InterPro" id="IPR035476">
    <property type="entry name" value="SIS_PGI_1"/>
</dbReference>
<dbReference type="CDD" id="cd05015">
    <property type="entry name" value="SIS_PGI_1"/>
    <property type="match status" value="1"/>
</dbReference>
<dbReference type="GO" id="GO:0051156">
    <property type="term" value="P:glucose 6-phosphate metabolic process"/>
    <property type="evidence" value="ECO:0007669"/>
    <property type="project" value="TreeGrafter"/>
</dbReference>
<evidence type="ECO:0000256" key="7">
    <source>
        <dbReference type="HAMAP-Rule" id="MF_00473"/>
    </source>
</evidence>
<dbReference type="PROSITE" id="PS00765">
    <property type="entry name" value="P_GLUCOSE_ISOMERASE_1"/>
    <property type="match status" value="1"/>
</dbReference>
<evidence type="ECO:0000256" key="5">
    <source>
        <dbReference type="ARBA" id="ARBA00023235"/>
    </source>
</evidence>
<keyword evidence="7" id="KW-0963">Cytoplasm</keyword>
<dbReference type="PROSITE" id="PS00174">
    <property type="entry name" value="P_GLUCOSE_ISOMERASE_2"/>
    <property type="match status" value="1"/>
</dbReference>
<keyword evidence="4 7" id="KW-0324">Glycolysis</keyword>
<dbReference type="PROSITE" id="PS51463">
    <property type="entry name" value="P_GLUCOSE_ISOMERASE_3"/>
    <property type="match status" value="1"/>
</dbReference>
<dbReference type="GO" id="GO:0006094">
    <property type="term" value="P:gluconeogenesis"/>
    <property type="evidence" value="ECO:0007669"/>
    <property type="project" value="UniProtKB-UniRule"/>
</dbReference>
<dbReference type="RefSeq" id="WP_058879537.1">
    <property type="nucleotide sequence ID" value="NZ_DBEWWV010000089.1"/>
</dbReference>
<dbReference type="UniPathway" id="UPA00109">
    <property type="reaction ID" value="UER00181"/>
</dbReference>
<dbReference type="PRINTS" id="PR00662">
    <property type="entry name" value="G6PISOMERASE"/>
</dbReference>
<dbReference type="Proteomes" id="UP000053300">
    <property type="component" value="Unassembled WGS sequence"/>
</dbReference>